<feature type="domain" description="Protein kinase" evidence="7">
    <location>
        <begin position="14"/>
        <end position="279"/>
    </location>
</feature>
<dbReference type="GO" id="GO:0007165">
    <property type="term" value="P:signal transduction"/>
    <property type="evidence" value="ECO:0007669"/>
    <property type="project" value="TreeGrafter"/>
</dbReference>
<proteinExistence type="inferred from homology"/>
<evidence type="ECO:0000259" key="7">
    <source>
        <dbReference type="PROSITE" id="PS50011"/>
    </source>
</evidence>
<evidence type="ECO:0000256" key="5">
    <source>
        <dbReference type="PROSITE-ProRule" id="PRU10141"/>
    </source>
</evidence>
<keyword evidence="3" id="KW-0418">Kinase</keyword>
<dbReference type="Gramene" id="RZC54636">
    <property type="protein sequence ID" value="RZC54636"/>
    <property type="gene ID" value="C5167_013507"/>
</dbReference>
<dbReference type="CDD" id="cd06606">
    <property type="entry name" value="STKc_MAPKKK"/>
    <property type="match status" value="1"/>
</dbReference>
<name>A0A4Y7J2F9_PAPSO</name>
<dbReference type="InterPro" id="IPR000719">
    <property type="entry name" value="Prot_kinase_dom"/>
</dbReference>
<evidence type="ECO:0000256" key="4">
    <source>
        <dbReference type="ARBA" id="ARBA00022840"/>
    </source>
</evidence>
<dbReference type="InterPro" id="IPR017441">
    <property type="entry name" value="Protein_kinase_ATP_BS"/>
</dbReference>
<accession>A0A4Y7J2F9</accession>
<dbReference type="Gene3D" id="1.10.510.10">
    <property type="entry name" value="Transferase(Phosphotransferase) domain 1"/>
    <property type="match status" value="1"/>
</dbReference>
<keyword evidence="1" id="KW-0808">Transferase</keyword>
<evidence type="ECO:0000313" key="9">
    <source>
        <dbReference type="Proteomes" id="UP000316621"/>
    </source>
</evidence>
<evidence type="ECO:0000256" key="3">
    <source>
        <dbReference type="ARBA" id="ARBA00022777"/>
    </source>
</evidence>
<evidence type="ECO:0000313" key="8">
    <source>
        <dbReference type="EMBL" id="RZC54636.1"/>
    </source>
</evidence>
<dbReference type="SUPFAM" id="SSF56112">
    <property type="entry name" value="Protein kinase-like (PK-like)"/>
    <property type="match status" value="1"/>
</dbReference>
<sequence length="356" mass="39815">MVRNCMISSGNPLWVKGNPVGAGSFGVVHLAMNKFTGELFAVKTAYSGPGIRSLENEAEILESLDSPYIIPCLGKDFTYEPNGERRLKIFLEYQAGGSLSDVLNNFGGCLDESVIRSYTREILLGLDYLHKNNIVHGDIKCKNLLLGTSGHIKLADFGCSRRMNSTKMTDADSKLCWQSIVGTPLWTAPEVLRNEGLCFASDIWSLGCTIIEMATGKAPWSGNKISNPMSAVLRIASGKELPQFPTKFSREGLDFLAKCLERDPKSRLTTGELLDHPFVSRSFRKECAFSPDSILEFGMYESDYDSDEAEKAFQQETRSRLPFLKRQHSRRERASEWPYKENDFASSDDWITVRSG</sequence>
<reference evidence="8 9" key="1">
    <citation type="journal article" date="2018" name="Science">
        <title>The opium poppy genome and morphinan production.</title>
        <authorList>
            <person name="Guo L."/>
            <person name="Winzer T."/>
            <person name="Yang X."/>
            <person name="Li Y."/>
            <person name="Ning Z."/>
            <person name="He Z."/>
            <person name="Teodor R."/>
            <person name="Lu Y."/>
            <person name="Bowser T.A."/>
            <person name="Graham I.A."/>
            <person name="Ye K."/>
        </authorList>
    </citation>
    <scope>NUCLEOTIDE SEQUENCE [LARGE SCALE GENOMIC DNA]</scope>
    <source>
        <strain evidence="9">cv. HN1</strain>
        <tissue evidence="8">Leaves</tissue>
    </source>
</reference>
<dbReference type="InterPro" id="IPR008271">
    <property type="entry name" value="Ser/Thr_kinase_AS"/>
</dbReference>
<dbReference type="InterPro" id="IPR052751">
    <property type="entry name" value="Plant_MAPKKK"/>
</dbReference>
<dbReference type="PROSITE" id="PS00107">
    <property type="entry name" value="PROTEIN_KINASE_ATP"/>
    <property type="match status" value="1"/>
</dbReference>
<keyword evidence="9" id="KW-1185">Reference proteome</keyword>
<keyword evidence="4 5" id="KW-0067">ATP-binding</keyword>
<dbReference type="PROSITE" id="PS00108">
    <property type="entry name" value="PROTEIN_KINASE_ST"/>
    <property type="match status" value="1"/>
</dbReference>
<dbReference type="InterPro" id="IPR011009">
    <property type="entry name" value="Kinase-like_dom_sf"/>
</dbReference>
<dbReference type="OMA" id="IEYMAGG"/>
<gene>
    <name evidence="8" type="ORF">C5167_013507</name>
</gene>
<dbReference type="PANTHER" id="PTHR48011:SF5">
    <property type="entry name" value="PROTEIN KINASE DOMAIN-CONTAINING PROTEIN"/>
    <property type="match status" value="1"/>
</dbReference>
<evidence type="ECO:0000256" key="2">
    <source>
        <dbReference type="ARBA" id="ARBA00022741"/>
    </source>
</evidence>
<evidence type="ECO:0000256" key="1">
    <source>
        <dbReference type="ARBA" id="ARBA00022679"/>
    </source>
</evidence>
<dbReference type="AlphaFoldDB" id="A0A4Y7J2F9"/>
<dbReference type="OrthoDB" id="275301at2759"/>
<dbReference type="EMBL" id="CM010717">
    <property type="protein sequence ID" value="RZC54636.1"/>
    <property type="molecule type" value="Genomic_DNA"/>
</dbReference>
<dbReference type="PANTHER" id="PTHR48011">
    <property type="entry name" value="CCR4-NOT TRANSCRIPTIONAL COMPLEX SUBUNIT CAF120-RELATED"/>
    <property type="match status" value="1"/>
</dbReference>
<keyword evidence="6" id="KW-0723">Serine/threonine-protein kinase</keyword>
<protein>
    <recommendedName>
        <fullName evidence="7">Protein kinase domain-containing protein</fullName>
    </recommendedName>
</protein>
<feature type="binding site" evidence="5">
    <location>
        <position position="43"/>
    </location>
    <ligand>
        <name>ATP</name>
        <dbReference type="ChEBI" id="CHEBI:30616"/>
    </ligand>
</feature>
<dbReference type="Pfam" id="PF00069">
    <property type="entry name" value="Pkinase"/>
    <property type="match status" value="1"/>
</dbReference>
<comment type="similarity">
    <text evidence="6">Belongs to the protein kinase superfamily.</text>
</comment>
<dbReference type="PROSITE" id="PS50011">
    <property type="entry name" value="PROTEIN_KINASE_DOM"/>
    <property type="match status" value="1"/>
</dbReference>
<dbReference type="GO" id="GO:0005524">
    <property type="term" value="F:ATP binding"/>
    <property type="evidence" value="ECO:0007669"/>
    <property type="project" value="UniProtKB-UniRule"/>
</dbReference>
<organism evidence="8 9">
    <name type="scientific">Papaver somniferum</name>
    <name type="common">Opium poppy</name>
    <dbReference type="NCBI Taxonomy" id="3469"/>
    <lineage>
        <taxon>Eukaryota</taxon>
        <taxon>Viridiplantae</taxon>
        <taxon>Streptophyta</taxon>
        <taxon>Embryophyta</taxon>
        <taxon>Tracheophyta</taxon>
        <taxon>Spermatophyta</taxon>
        <taxon>Magnoliopsida</taxon>
        <taxon>Ranunculales</taxon>
        <taxon>Papaveraceae</taxon>
        <taxon>Papaveroideae</taxon>
        <taxon>Papaver</taxon>
    </lineage>
</organism>
<dbReference type="GO" id="GO:0004674">
    <property type="term" value="F:protein serine/threonine kinase activity"/>
    <property type="evidence" value="ECO:0007669"/>
    <property type="project" value="UniProtKB-KW"/>
</dbReference>
<keyword evidence="2 5" id="KW-0547">Nucleotide-binding</keyword>
<dbReference type="STRING" id="3469.A0A4Y7J2F9"/>
<dbReference type="SMART" id="SM00220">
    <property type="entry name" value="S_TKc"/>
    <property type="match status" value="1"/>
</dbReference>
<evidence type="ECO:0000256" key="6">
    <source>
        <dbReference type="RuleBase" id="RU000304"/>
    </source>
</evidence>
<dbReference type="Proteomes" id="UP000316621">
    <property type="component" value="Chromosome 3"/>
</dbReference>